<keyword evidence="6" id="KW-1185">Reference proteome</keyword>
<dbReference type="OrthoDB" id="431691at2759"/>
<dbReference type="Pfam" id="PF00468">
    <property type="entry name" value="Ribosomal_L34"/>
    <property type="match status" value="1"/>
</dbReference>
<dbReference type="Gene3D" id="1.10.287.3980">
    <property type="match status" value="1"/>
</dbReference>
<proteinExistence type="inferred from homology"/>
<evidence type="ECO:0000256" key="3">
    <source>
        <dbReference type="ARBA" id="ARBA00023274"/>
    </source>
</evidence>
<accession>A0A6A6DZI9</accession>
<dbReference type="FunFam" id="1.10.287.3980:FF:000001">
    <property type="entry name" value="Mitochondrial ribosomal protein L34"/>
    <property type="match status" value="1"/>
</dbReference>
<evidence type="ECO:0000256" key="1">
    <source>
        <dbReference type="ARBA" id="ARBA00010111"/>
    </source>
</evidence>
<dbReference type="GO" id="GO:0003735">
    <property type="term" value="F:structural constituent of ribosome"/>
    <property type="evidence" value="ECO:0007669"/>
    <property type="project" value="InterPro"/>
</dbReference>
<dbReference type="PANTHER" id="PTHR14503:SF4">
    <property type="entry name" value="LARGE RIBOSOMAL SUBUNIT PROTEIN BL34M"/>
    <property type="match status" value="1"/>
</dbReference>
<evidence type="ECO:0000313" key="5">
    <source>
        <dbReference type="EMBL" id="KAF2185087.1"/>
    </source>
</evidence>
<comment type="similarity">
    <text evidence="1">Belongs to the bacterial ribosomal protein bL34 family.</text>
</comment>
<dbReference type="AlphaFoldDB" id="A0A6A6DZI9"/>
<keyword evidence="3" id="KW-0687">Ribonucleoprotein</keyword>
<organism evidence="5 6">
    <name type="scientific">Zopfia rhizophila CBS 207.26</name>
    <dbReference type="NCBI Taxonomy" id="1314779"/>
    <lineage>
        <taxon>Eukaryota</taxon>
        <taxon>Fungi</taxon>
        <taxon>Dikarya</taxon>
        <taxon>Ascomycota</taxon>
        <taxon>Pezizomycotina</taxon>
        <taxon>Dothideomycetes</taxon>
        <taxon>Dothideomycetes incertae sedis</taxon>
        <taxon>Zopfiaceae</taxon>
        <taxon>Zopfia</taxon>
    </lineage>
</organism>
<dbReference type="NCBIfam" id="TIGR01030">
    <property type="entry name" value="rpmH_bact"/>
    <property type="match status" value="1"/>
</dbReference>
<evidence type="ECO:0000256" key="2">
    <source>
        <dbReference type="ARBA" id="ARBA00022980"/>
    </source>
</evidence>
<dbReference type="InterPro" id="IPR000271">
    <property type="entry name" value="Ribosomal_bL34"/>
</dbReference>
<dbReference type="PANTHER" id="PTHR14503">
    <property type="entry name" value="MITOCHONDRIAL RIBOSOMAL PROTEIN 34 FAMILY MEMBER"/>
    <property type="match status" value="1"/>
</dbReference>
<evidence type="ECO:0000313" key="6">
    <source>
        <dbReference type="Proteomes" id="UP000800200"/>
    </source>
</evidence>
<reference evidence="5" key="1">
    <citation type="journal article" date="2020" name="Stud. Mycol.">
        <title>101 Dothideomycetes genomes: a test case for predicting lifestyles and emergence of pathogens.</title>
        <authorList>
            <person name="Haridas S."/>
            <person name="Albert R."/>
            <person name="Binder M."/>
            <person name="Bloem J."/>
            <person name="Labutti K."/>
            <person name="Salamov A."/>
            <person name="Andreopoulos B."/>
            <person name="Baker S."/>
            <person name="Barry K."/>
            <person name="Bills G."/>
            <person name="Bluhm B."/>
            <person name="Cannon C."/>
            <person name="Castanera R."/>
            <person name="Culley D."/>
            <person name="Daum C."/>
            <person name="Ezra D."/>
            <person name="Gonzalez J."/>
            <person name="Henrissat B."/>
            <person name="Kuo A."/>
            <person name="Liang C."/>
            <person name="Lipzen A."/>
            <person name="Lutzoni F."/>
            <person name="Magnuson J."/>
            <person name="Mondo S."/>
            <person name="Nolan M."/>
            <person name="Ohm R."/>
            <person name="Pangilinan J."/>
            <person name="Park H.-J."/>
            <person name="Ramirez L."/>
            <person name="Alfaro M."/>
            <person name="Sun H."/>
            <person name="Tritt A."/>
            <person name="Yoshinaga Y."/>
            <person name="Zwiers L.-H."/>
            <person name="Turgeon B."/>
            <person name="Goodwin S."/>
            <person name="Spatafora J."/>
            <person name="Crous P."/>
            <person name="Grigoriev I."/>
        </authorList>
    </citation>
    <scope>NUCLEOTIDE SEQUENCE</scope>
    <source>
        <strain evidence="5">CBS 207.26</strain>
    </source>
</reference>
<dbReference type="EMBL" id="ML994635">
    <property type="protein sequence ID" value="KAF2185087.1"/>
    <property type="molecule type" value="Genomic_DNA"/>
</dbReference>
<protein>
    <recommendedName>
        <fullName evidence="4">Large ribosomal subunit protein bL34m</fullName>
    </recommendedName>
</protein>
<dbReference type="GO" id="GO:0005762">
    <property type="term" value="C:mitochondrial large ribosomal subunit"/>
    <property type="evidence" value="ECO:0007669"/>
    <property type="project" value="TreeGrafter"/>
</dbReference>
<keyword evidence="2" id="KW-0689">Ribosomal protein</keyword>
<evidence type="ECO:0000256" key="4">
    <source>
        <dbReference type="ARBA" id="ARBA00035274"/>
    </source>
</evidence>
<dbReference type="GO" id="GO:0006412">
    <property type="term" value="P:translation"/>
    <property type="evidence" value="ECO:0007669"/>
    <property type="project" value="InterPro"/>
</dbReference>
<dbReference type="Proteomes" id="UP000800200">
    <property type="component" value="Unassembled WGS sequence"/>
</dbReference>
<name>A0A6A6DZI9_9PEZI</name>
<sequence length="145" mass="16300">MNSFRCLRALARPTHTATTPIPSLLRPSAARTALPQSRITTQLFRSLSLLSPRRPRLTFSPVLPSSSTPSTAQTPTNAETLDLLPKISSHPGLLSTQVRCGPRDTYNPSHFVRKRRHGFLSRLRTKNGRKTLKRRLLKKRSTLSH</sequence>
<gene>
    <name evidence="5" type="ORF">K469DRAFT_577442</name>
</gene>